<evidence type="ECO:0000259" key="1">
    <source>
        <dbReference type="PROSITE" id="PS50011"/>
    </source>
</evidence>
<dbReference type="Proteomes" id="UP000053660">
    <property type="component" value="Unassembled WGS sequence"/>
</dbReference>
<dbReference type="GO" id="GO:0007052">
    <property type="term" value="P:mitotic spindle organization"/>
    <property type="evidence" value="ECO:0007669"/>
    <property type="project" value="TreeGrafter"/>
</dbReference>
<evidence type="ECO:0000313" key="2">
    <source>
        <dbReference type="EMBL" id="KHJ89048.1"/>
    </source>
</evidence>
<dbReference type="GO" id="GO:0004674">
    <property type="term" value="F:protein serine/threonine kinase activity"/>
    <property type="evidence" value="ECO:0007669"/>
    <property type="project" value="TreeGrafter"/>
</dbReference>
<gene>
    <name evidence="2" type="ORF">OESDEN_11139</name>
</gene>
<organism evidence="2 3">
    <name type="scientific">Oesophagostomum dentatum</name>
    <name type="common">Nodular worm</name>
    <dbReference type="NCBI Taxonomy" id="61180"/>
    <lineage>
        <taxon>Eukaryota</taxon>
        <taxon>Metazoa</taxon>
        <taxon>Ecdysozoa</taxon>
        <taxon>Nematoda</taxon>
        <taxon>Chromadorea</taxon>
        <taxon>Rhabditida</taxon>
        <taxon>Rhabditina</taxon>
        <taxon>Rhabditomorpha</taxon>
        <taxon>Strongyloidea</taxon>
        <taxon>Strongylidae</taxon>
        <taxon>Oesophagostomum</taxon>
    </lineage>
</organism>
<feature type="non-terminal residue" evidence="2">
    <location>
        <position position="1"/>
    </location>
</feature>
<evidence type="ECO:0000313" key="3">
    <source>
        <dbReference type="Proteomes" id="UP000053660"/>
    </source>
</evidence>
<dbReference type="PANTHER" id="PTHR24345:SF93">
    <property type="entry name" value="SERINE_THREONINE-PROTEIN KINASE PLK1"/>
    <property type="match status" value="1"/>
</dbReference>
<dbReference type="GO" id="GO:0000776">
    <property type="term" value="C:kinetochore"/>
    <property type="evidence" value="ECO:0007669"/>
    <property type="project" value="TreeGrafter"/>
</dbReference>
<dbReference type="PANTHER" id="PTHR24345">
    <property type="entry name" value="SERINE/THREONINE-PROTEIN KINASE PLK"/>
    <property type="match status" value="1"/>
</dbReference>
<dbReference type="InterPro" id="IPR000719">
    <property type="entry name" value="Prot_kinase_dom"/>
</dbReference>
<dbReference type="GO" id="GO:0005737">
    <property type="term" value="C:cytoplasm"/>
    <property type="evidence" value="ECO:0007669"/>
    <property type="project" value="TreeGrafter"/>
</dbReference>
<dbReference type="GO" id="GO:0005634">
    <property type="term" value="C:nucleus"/>
    <property type="evidence" value="ECO:0007669"/>
    <property type="project" value="TreeGrafter"/>
</dbReference>
<dbReference type="InterPro" id="IPR011009">
    <property type="entry name" value="Kinase-like_dom_sf"/>
</dbReference>
<feature type="domain" description="Protein kinase" evidence="1">
    <location>
        <begin position="1"/>
        <end position="99"/>
    </location>
</feature>
<reference evidence="2 3" key="1">
    <citation type="submission" date="2014-03" db="EMBL/GenBank/DDBJ databases">
        <title>Draft genome of the hookworm Oesophagostomum dentatum.</title>
        <authorList>
            <person name="Mitreva M."/>
        </authorList>
    </citation>
    <scope>NUCLEOTIDE SEQUENCE [LARGE SCALE GENOMIC DNA]</scope>
    <source>
        <strain evidence="2 3">OD-Hann</strain>
    </source>
</reference>
<dbReference type="EMBL" id="KN554815">
    <property type="protein sequence ID" value="KHJ89048.1"/>
    <property type="molecule type" value="Genomic_DNA"/>
</dbReference>
<dbReference type="SUPFAM" id="SSF56112">
    <property type="entry name" value="Protein kinase-like (PK-like)"/>
    <property type="match status" value="1"/>
</dbReference>
<accession>A0A0B1SUQ8</accession>
<dbReference type="GO" id="GO:0000922">
    <property type="term" value="C:spindle pole"/>
    <property type="evidence" value="ECO:0007669"/>
    <property type="project" value="TreeGrafter"/>
</dbReference>
<dbReference type="GO" id="GO:0005813">
    <property type="term" value="C:centrosome"/>
    <property type="evidence" value="ECO:0007669"/>
    <property type="project" value="TreeGrafter"/>
</dbReference>
<dbReference type="Pfam" id="PF00069">
    <property type="entry name" value="Pkinase"/>
    <property type="match status" value="1"/>
</dbReference>
<dbReference type="Gene3D" id="1.10.510.10">
    <property type="entry name" value="Transferase(Phosphotransferase) domain 1"/>
    <property type="match status" value="1"/>
</dbReference>
<keyword evidence="3" id="KW-1185">Reference proteome</keyword>
<sequence>LRARSFSKHTFSAEVLDKKGHSFEVDIWAIGCILYTLLFGRPPFETKSLKETYSRIKMNQYRLPSTASQTAAHLIQNLLAADPAKRPTVKQVILLLKFCALRVLSCASI</sequence>
<dbReference type="GO" id="GO:0005524">
    <property type="term" value="F:ATP binding"/>
    <property type="evidence" value="ECO:0007669"/>
    <property type="project" value="InterPro"/>
</dbReference>
<proteinExistence type="predicted"/>
<dbReference type="PROSITE" id="PS50011">
    <property type="entry name" value="PROTEIN_KINASE_DOM"/>
    <property type="match status" value="1"/>
</dbReference>
<dbReference type="OrthoDB" id="408964at2759"/>
<protein>
    <recommendedName>
        <fullName evidence="1">Protein kinase domain-containing protein</fullName>
    </recommendedName>
</protein>
<name>A0A0B1SUQ8_OESDE</name>
<dbReference type="AlphaFoldDB" id="A0A0B1SUQ8"/>